<keyword evidence="2" id="KW-0732">Signal</keyword>
<keyword evidence="1" id="KW-0472">Membrane</keyword>
<dbReference type="EMBL" id="GIFC01009153">
    <property type="protein sequence ID" value="MXU91236.1"/>
    <property type="molecule type" value="Transcribed_RNA"/>
</dbReference>
<protein>
    <submittedName>
        <fullName evidence="3">Putative secreted protein</fullName>
    </submittedName>
</protein>
<feature type="chain" id="PRO_5025417134" evidence="2">
    <location>
        <begin position="22"/>
        <end position="121"/>
    </location>
</feature>
<evidence type="ECO:0000256" key="1">
    <source>
        <dbReference type="SAM" id="Phobius"/>
    </source>
</evidence>
<feature type="transmembrane region" description="Helical" evidence="1">
    <location>
        <begin position="45"/>
        <end position="64"/>
    </location>
</feature>
<accession>A0A6B0UNM5</accession>
<proteinExistence type="predicted"/>
<evidence type="ECO:0000256" key="2">
    <source>
        <dbReference type="SAM" id="SignalP"/>
    </source>
</evidence>
<keyword evidence="1" id="KW-0812">Transmembrane</keyword>
<reference evidence="3" key="1">
    <citation type="submission" date="2019-12" db="EMBL/GenBank/DDBJ databases">
        <title>An insight into the sialome of adult female Ixodes ricinus ticks feeding for 6 days.</title>
        <authorList>
            <person name="Perner J."/>
            <person name="Ribeiro J.M.C."/>
        </authorList>
    </citation>
    <scope>NUCLEOTIDE SEQUENCE</scope>
    <source>
        <strain evidence="3">Semi-engorged</strain>
        <tissue evidence="3">Salivary glands</tissue>
    </source>
</reference>
<keyword evidence="1" id="KW-1133">Transmembrane helix</keyword>
<feature type="signal peptide" evidence="2">
    <location>
        <begin position="1"/>
        <end position="21"/>
    </location>
</feature>
<name>A0A6B0UNM5_IXORI</name>
<dbReference type="AlphaFoldDB" id="A0A6B0UNM5"/>
<evidence type="ECO:0000313" key="3">
    <source>
        <dbReference type="EMBL" id="MXU91236.1"/>
    </source>
</evidence>
<sequence>MVMSSCSWLLFSILTVGSTGSSRFSRSFCALGPLAKLAICSSTVFTMAEFGLFLMASLLLGVFWRRCGMAYLSFSQNQRSPQTRYVLVVSRNLSSLSSVSLAGSSPRTITMSRSTRSSSIW</sequence>
<organism evidence="3">
    <name type="scientific">Ixodes ricinus</name>
    <name type="common">Common tick</name>
    <name type="synonym">Acarus ricinus</name>
    <dbReference type="NCBI Taxonomy" id="34613"/>
    <lineage>
        <taxon>Eukaryota</taxon>
        <taxon>Metazoa</taxon>
        <taxon>Ecdysozoa</taxon>
        <taxon>Arthropoda</taxon>
        <taxon>Chelicerata</taxon>
        <taxon>Arachnida</taxon>
        <taxon>Acari</taxon>
        <taxon>Parasitiformes</taxon>
        <taxon>Ixodida</taxon>
        <taxon>Ixodoidea</taxon>
        <taxon>Ixodidae</taxon>
        <taxon>Ixodinae</taxon>
        <taxon>Ixodes</taxon>
    </lineage>
</organism>